<dbReference type="Gene3D" id="3.40.50.300">
    <property type="entry name" value="P-loop containing nucleotide triphosphate hydrolases"/>
    <property type="match status" value="1"/>
</dbReference>
<comment type="caution">
    <text evidence="6">The sequence shown here is derived from an EMBL/GenBank/DDBJ whole genome shotgun (WGS) entry which is preliminary data.</text>
</comment>
<dbReference type="InterPro" id="IPR017871">
    <property type="entry name" value="ABC_transporter-like_CS"/>
</dbReference>
<evidence type="ECO:0000313" key="6">
    <source>
        <dbReference type="EMBL" id="EDM27240.1"/>
    </source>
</evidence>
<keyword evidence="4" id="KW-0067">ATP-binding</keyword>
<sequence>MLDVKNLKMHFPVYGGILRRQVASVFAVDGVDIRVQAGETLGLVGESGCGKSTLGRAILQLYKNTAGSVNFDGKELTDMSVTQLRDVRKDLQVILQDPGESLNSRHTVGRIIEEPLEIHNIGKDAKERKLRVLQLLDKVGLQEDAYHRYPHEFSGGQRQRISIARAIALEPKLIICDEAVSALDVSIQSQVLNLLMDLQKEMNLAYIFISHDLSVVRHVSDRIAVMYLGKIVESAQTDDLFEIARHPYTQALISSIPQADPNRKKTAKALQGDVPSPLSPPLGCHFHTRCPHATEKCKSQRPKLINYSSSENEHLVSCHLLED</sequence>
<keyword evidence="2" id="KW-0813">Transport</keyword>
<dbReference type="eggNOG" id="COG4608">
    <property type="taxonomic scope" value="Bacteria"/>
</dbReference>
<dbReference type="GO" id="GO:0005524">
    <property type="term" value="F:ATP binding"/>
    <property type="evidence" value="ECO:0007669"/>
    <property type="project" value="UniProtKB-KW"/>
</dbReference>
<evidence type="ECO:0000256" key="1">
    <source>
        <dbReference type="ARBA" id="ARBA00005417"/>
    </source>
</evidence>
<keyword evidence="7" id="KW-1185">Reference proteome</keyword>
<comment type="similarity">
    <text evidence="1">Belongs to the ABC transporter superfamily.</text>
</comment>
<dbReference type="InterPro" id="IPR013563">
    <property type="entry name" value="Oligopep_ABC_C"/>
</dbReference>
<dbReference type="GO" id="GO:0015833">
    <property type="term" value="P:peptide transport"/>
    <property type="evidence" value="ECO:0007669"/>
    <property type="project" value="InterPro"/>
</dbReference>
<dbReference type="STRING" id="313628.LNTAR_16262"/>
<dbReference type="GO" id="GO:0016887">
    <property type="term" value="F:ATP hydrolysis activity"/>
    <property type="evidence" value="ECO:0007669"/>
    <property type="project" value="InterPro"/>
</dbReference>
<evidence type="ECO:0000259" key="5">
    <source>
        <dbReference type="PROSITE" id="PS50893"/>
    </source>
</evidence>
<dbReference type="PANTHER" id="PTHR43776:SF7">
    <property type="entry name" value="D,D-DIPEPTIDE TRANSPORT ATP-BINDING PROTEIN DDPF-RELATED"/>
    <property type="match status" value="1"/>
</dbReference>
<organism evidence="6 7">
    <name type="scientific">Lentisphaera araneosa HTCC2155</name>
    <dbReference type="NCBI Taxonomy" id="313628"/>
    <lineage>
        <taxon>Bacteria</taxon>
        <taxon>Pseudomonadati</taxon>
        <taxon>Lentisphaerota</taxon>
        <taxon>Lentisphaeria</taxon>
        <taxon>Lentisphaerales</taxon>
        <taxon>Lentisphaeraceae</taxon>
        <taxon>Lentisphaera</taxon>
    </lineage>
</organism>
<dbReference type="Proteomes" id="UP000004947">
    <property type="component" value="Unassembled WGS sequence"/>
</dbReference>
<evidence type="ECO:0000313" key="7">
    <source>
        <dbReference type="Proteomes" id="UP000004947"/>
    </source>
</evidence>
<keyword evidence="3" id="KW-0547">Nucleotide-binding</keyword>
<dbReference type="NCBIfam" id="TIGR01727">
    <property type="entry name" value="oligo_HPY"/>
    <property type="match status" value="1"/>
</dbReference>
<evidence type="ECO:0000256" key="3">
    <source>
        <dbReference type="ARBA" id="ARBA00022741"/>
    </source>
</evidence>
<dbReference type="InterPro" id="IPR027417">
    <property type="entry name" value="P-loop_NTPase"/>
</dbReference>
<dbReference type="GO" id="GO:0055085">
    <property type="term" value="P:transmembrane transport"/>
    <property type="evidence" value="ECO:0007669"/>
    <property type="project" value="UniProtKB-ARBA"/>
</dbReference>
<feature type="domain" description="ABC transporter" evidence="5">
    <location>
        <begin position="2"/>
        <end position="253"/>
    </location>
</feature>
<reference evidence="6 7" key="1">
    <citation type="journal article" date="2010" name="J. Bacteriol.">
        <title>Genome sequence of Lentisphaera araneosa HTCC2155T, the type species of the order Lentisphaerales in the phylum Lentisphaerae.</title>
        <authorList>
            <person name="Thrash J.C."/>
            <person name="Cho J.C."/>
            <person name="Vergin K.L."/>
            <person name="Morris R.M."/>
            <person name="Giovannoni S.J."/>
        </authorList>
    </citation>
    <scope>NUCLEOTIDE SEQUENCE [LARGE SCALE GENOMIC DNA]</scope>
    <source>
        <strain evidence="6 7">HTCC2155</strain>
    </source>
</reference>
<dbReference type="SMART" id="SM00382">
    <property type="entry name" value="AAA"/>
    <property type="match status" value="1"/>
</dbReference>
<dbReference type="PANTHER" id="PTHR43776">
    <property type="entry name" value="TRANSPORT ATP-BINDING PROTEIN"/>
    <property type="match status" value="1"/>
</dbReference>
<proteinExistence type="inferred from homology"/>
<dbReference type="InterPro" id="IPR003593">
    <property type="entry name" value="AAA+_ATPase"/>
</dbReference>
<protein>
    <submittedName>
        <fullName evidence="6">Putative ABC-type oligopeptide transportsystem, ATPase component</fullName>
    </submittedName>
</protein>
<evidence type="ECO:0000256" key="2">
    <source>
        <dbReference type="ARBA" id="ARBA00022448"/>
    </source>
</evidence>
<dbReference type="RefSeq" id="WP_007279147.1">
    <property type="nucleotide sequence ID" value="NZ_ABCK01000011.1"/>
</dbReference>
<dbReference type="AlphaFoldDB" id="A6DMQ0"/>
<dbReference type="InterPro" id="IPR003439">
    <property type="entry name" value="ABC_transporter-like_ATP-bd"/>
</dbReference>
<dbReference type="FunFam" id="3.40.50.300:FF:000016">
    <property type="entry name" value="Oligopeptide ABC transporter ATP-binding component"/>
    <property type="match status" value="1"/>
</dbReference>
<gene>
    <name evidence="6" type="ORF">LNTAR_16262</name>
</gene>
<dbReference type="PROSITE" id="PS50893">
    <property type="entry name" value="ABC_TRANSPORTER_2"/>
    <property type="match status" value="1"/>
</dbReference>
<dbReference type="Pfam" id="PF00005">
    <property type="entry name" value="ABC_tran"/>
    <property type="match status" value="1"/>
</dbReference>
<dbReference type="SUPFAM" id="SSF52540">
    <property type="entry name" value="P-loop containing nucleoside triphosphate hydrolases"/>
    <property type="match status" value="1"/>
</dbReference>
<accession>A6DMQ0</accession>
<dbReference type="CDD" id="cd03257">
    <property type="entry name" value="ABC_NikE_OppD_transporters"/>
    <property type="match status" value="1"/>
</dbReference>
<dbReference type="Pfam" id="PF08352">
    <property type="entry name" value="oligo_HPY"/>
    <property type="match status" value="1"/>
</dbReference>
<dbReference type="EMBL" id="ABCK01000011">
    <property type="protein sequence ID" value="EDM27240.1"/>
    <property type="molecule type" value="Genomic_DNA"/>
</dbReference>
<dbReference type="InterPro" id="IPR050319">
    <property type="entry name" value="ABC_transp_ATP-bind"/>
</dbReference>
<evidence type="ECO:0000256" key="4">
    <source>
        <dbReference type="ARBA" id="ARBA00022840"/>
    </source>
</evidence>
<dbReference type="OrthoDB" id="9809450at2"/>
<dbReference type="PROSITE" id="PS00211">
    <property type="entry name" value="ABC_TRANSPORTER_1"/>
    <property type="match status" value="1"/>
</dbReference>
<name>A6DMQ0_9BACT</name>